<accession>A0A0F9LYA8</accession>
<dbReference type="EMBL" id="LAZR01011375">
    <property type="protein sequence ID" value="KKM62037.1"/>
    <property type="molecule type" value="Genomic_DNA"/>
</dbReference>
<comment type="caution">
    <text evidence="1">The sequence shown here is derived from an EMBL/GenBank/DDBJ whole genome shotgun (WGS) entry which is preliminary data.</text>
</comment>
<evidence type="ECO:0000313" key="1">
    <source>
        <dbReference type="EMBL" id="KKM62037.1"/>
    </source>
</evidence>
<sequence length="106" mass="12067">MDKTGWKTTTRKRHSAFIPLVEGGRIYPINMWVRPKAGFGPLAVFADLDSALKWAERLALEMDIHPRRCEYKPSQSNAMWQSDQVKRPLKDAPPGTRLACAIKCLE</sequence>
<organism evidence="1">
    <name type="scientific">marine sediment metagenome</name>
    <dbReference type="NCBI Taxonomy" id="412755"/>
    <lineage>
        <taxon>unclassified sequences</taxon>
        <taxon>metagenomes</taxon>
        <taxon>ecological metagenomes</taxon>
    </lineage>
</organism>
<proteinExistence type="predicted"/>
<dbReference type="AlphaFoldDB" id="A0A0F9LYA8"/>
<gene>
    <name evidence="1" type="ORF">LCGC14_1525740</name>
</gene>
<reference evidence="1" key="1">
    <citation type="journal article" date="2015" name="Nature">
        <title>Complex archaea that bridge the gap between prokaryotes and eukaryotes.</title>
        <authorList>
            <person name="Spang A."/>
            <person name="Saw J.H."/>
            <person name="Jorgensen S.L."/>
            <person name="Zaremba-Niedzwiedzka K."/>
            <person name="Martijn J."/>
            <person name="Lind A.E."/>
            <person name="van Eijk R."/>
            <person name="Schleper C."/>
            <person name="Guy L."/>
            <person name="Ettema T.J."/>
        </authorList>
    </citation>
    <scope>NUCLEOTIDE SEQUENCE</scope>
</reference>
<name>A0A0F9LYA8_9ZZZZ</name>
<protein>
    <submittedName>
        <fullName evidence="1">Uncharacterized protein</fullName>
    </submittedName>
</protein>